<dbReference type="GO" id="GO:0045505">
    <property type="term" value="F:dynein intermediate chain binding"/>
    <property type="evidence" value="ECO:0007669"/>
    <property type="project" value="TreeGrafter"/>
</dbReference>
<sequence>MSDRSTAKERAARLLRKQGSVSSLTSGEQKTTERSKPDKFDSISTISYLDEPNPDEIRPPIKYENTYQLQPNKKVPYGRIQNLIKDVLEGYLADEQYDANLCKQMTKTISDVIKARVKDMEIPRYKIICMVHIGQLLDQSMRVGSRCLWDPSCDTFAMHEFKNNSLYAVASVFGIYYE</sequence>
<keyword evidence="4" id="KW-1185">Reference proteome</keyword>
<dbReference type="GO" id="GO:0005737">
    <property type="term" value="C:cytoplasm"/>
    <property type="evidence" value="ECO:0007669"/>
    <property type="project" value="TreeGrafter"/>
</dbReference>
<dbReference type="FunFam" id="3.30.1140.40:FF:000003">
    <property type="entry name" value="tctex1 domain-containing protein 2"/>
    <property type="match status" value="1"/>
</dbReference>
<evidence type="ECO:0000256" key="2">
    <source>
        <dbReference type="SAM" id="MobiDB-lite"/>
    </source>
</evidence>
<feature type="compositionally biased region" description="Basic and acidic residues" evidence="2">
    <location>
        <begin position="30"/>
        <end position="41"/>
    </location>
</feature>
<comment type="similarity">
    <text evidence="1">Belongs to the dynein light chain Tctex-type family.</text>
</comment>
<dbReference type="PANTHER" id="PTHR21255">
    <property type="entry name" value="T-COMPLEX-ASSOCIATED-TESTIS-EXPRESSED 1/ DYNEIN LIGHT CHAIN"/>
    <property type="match status" value="1"/>
</dbReference>
<dbReference type="Pfam" id="PF03645">
    <property type="entry name" value="Tctex-1"/>
    <property type="match status" value="1"/>
</dbReference>
<feature type="region of interest" description="Disordered" evidence="2">
    <location>
        <begin position="1"/>
        <end position="55"/>
    </location>
</feature>
<dbReference type="InterPro" id="IPR005334">
    <property type="entry name" value="Tctex-1-like"/>
</dbReference>
<dbReference type="GO" id="GO:0007018">
    <property type="term" value="P:microtubule-based movement"/>
    <property type="evidence" value="ECO:0007669"/>
    <property type="project" value="TreeGrafter"/>
</dbReference>
<gene>
    <name evidence="3" type="ORF">SNE40_013638</name>
</gene>
<dbReference type="GO" id="GO:0005868">
    <property type="term" value="C:cytoplasmic dynein complex"/>
    <property type="evidence" value="ECO:0007669"/>
    <property type="project" value="TreeGrafter"/>
</dbReference>
<feature type="compositionally biased region" description="Polar residues" evidence="2">
    <location>
        <begin position="19"/>
        <end position="29"/>
    </location>
</feature>
<evidence type="ECO:0000313" key="4">
    <source>
        <dbReference type="Proteomes" id="UP001347796"/>
    </source>
</evidence>
<comment type="caution">
    <text evidence="3">The sequence shown here is derived from an EMBL/GenBank/DDBJ whole genome shotgun (WGS) entry which is preliminary data.</text>
</comment>
<evidence type="ECO:0000313" key="3">
    <source>
        <dbReference type="EMBL" id="KAK6175108.1"/>
    </source>
</evidence>
<organism evidence="3 4">
    <name type="scientific">Patella caerulea</name>
    <name type="common">Rayed Mediterranean limpet</name>
    <dbReference type="NCBI Taxonomy" id="87958"/>
    <lineage>
        <taxon>Eukaryota</taxon>
        <taxon>Metazoa</taxon>
        <taxon>Spiralia</taxon>
        <taxon>Lophotrochozoa</taxon>
        <taxon>Mollusca</taxon>
        <taxon>Gastropoda</taxon>
        <taxon>Patellogastropoda</taxon>
        <taxon>Patelloidea</taxon>
        <taxon>Patellidae</taxon>
        <taxon>Patella</taxon>
    </lineage>
</organism>
<accession>A0AAN8PHH1</accession>
<name>A0AAN8PHH1_PATCE</name>
<evidence type="ECO:0000256" key="1">
    <source>
        <dbReference type="ARBA" id="ARBA00005361"/>
    </source>
</evidence>
<feature type="compositionally biased region" description="Basic and acidic residues" evidence="2">
    <location>
        <begin position="1"/>
        <end position="12"/>
    </location>
</feature>
<dbReference type="Gene3D" id="3.30.1140.40">
    <property type="entry name" value="Tctex-1"/>
    <property type="match status" value="1"/>
</dbReference>
<proteinExistence type="inferred from homology"/>
<dbReference type="InterPro" id="IPR038586">
    <property type="entry name" value="Tctex-1-like_sf"/>
</dbReference>
<dbReference type="CDD" id="cd21458">
    <property type="entry name" value="DLC-like_TCTEX1D1"/>
    <property type="match status" value="1"/>
</dbReference>
<protein>
    <submittedName>
        <fullName evidence="3">Uncharacterized protein</fullName>
    </submittedName>
</protein>
<dbReference type="PANTHER" id="PTHR21255:SF65">
    <property type="entry name" value="TCTEX1 DOMAIN-CONTAINING PROTEIN 2"/>
    <property type="match status" value="1"/>
</dbReference>
<dbReference type="EMBL" id="JAZGQO010000010">
    <property type="protein sequence ID" value="KAK6175108.1"/>
    <property type="molecule type" value="Genomic_DNA"/>
</dbReference>
<dbReference type="Proteomes" id="UP001347796">
    <property type="component" value="Unassembled WGS sequence"/>
</dbReference>
<dbReference type="AlphaFoldDB" id="A0AAN8PHH1"/>
<reference evidence="3 4" key="1">
    <citation type="submission" date="2024-01" db="EMBL/GenBank/DDBJ databases">
        <title>The genome of the rayed Mediterranean limpet Patella caerulea (Linnaeus, 1758).</title>
        <authorList>
            <person name="Anh-Thu Weber A."/>
            <person name="Halstead-Nussloch G."/>
        </authorList>
    </citation>
    <scope>NUCLEOTIDE SEQUENCE [LARGE SCALE GENOMIC DNA]</scope>
    <source>
        <strain evidence="3">AATW-2023a</strain>
        <tissue evidence="3">Whole specimen</tissue>
    </source>
</reference>